<evidence type="ECO:0000313" key="1">
    <source>
        <dbReference type="EMBL" id="CRK36106.1"/>
    </source>
</evidence>
<dbReference type="EMBL" id="CVQH01023872">
    <property type="protein sequence ID" value="CRK36106.1"/>
    <property type="molecule type" value="Genomic_DNA"/>
</dbReference>
<sequence length="104" mass="11475">MASISTSALRQAGRLCRTTAASPLRRLPTAPRVIAGPIQQFTQRRNVSETRQDHAQVNVDTAIKLDKKDFIDQSPDGSNVVVSPMAEVLKQVTTMEEGQRPIYL</sequence>
<keyword evidence="2" id="KW-1185">Reference proteome</keyword>
<name>A0A0G4MPE2_VERLO</name>
<dbReference type="STRING" id="100787.A0A0G4MPE2"/>
<proteinExistence type="predicted"/>
<gene>
    <name evidence="1" type="ORF">BN1708_019903</name>
</gene>
<dbReference type="AlphaFoldDB" id="A0A0G4MPE2"/>
<organism evidence="1 2">
    <name type="scientific">Verticillium longisporum</name>
    <name type="common">Verticillium dahliae var. longisporum</name>
    <dbReference type="NCBI Taxonomy" id="100787"/>
    <lineage>
        <taxon>Eukaryota</taxon>
        <taxon>Fungi</taxon>
        <taxon>Dikarya</taxon>
        <taxon>Ascomycota</taxon>
        <taxon>Pezizomycotina</taxon>
        <taxon>Sordariomycetes</taxon>
        <taxon>Hypocreomycetidae</taxon>
        <taxon>Glomerellales</taxon>
        <taxon>Plectosphaerellaceae</taxon>
        <taxon>Verticillium</taxon>
    </lineage>
</organism>
<reference evidence="1 2" key="1">
    <citation type="submission" date="2015-05" db="EMBL/GenBank/DDBJ databases">
        <authorList>
            <person name="Wang D.B."/>
            <person name="Wang M."/>
        </authorList>
    </citation>
    <scope>NUCLEOTIDE SEQUENCE [LARGE SCALE GENOMIC DNA]</scope>
    <source>
        <strain evidence="1">VL1</strain>
    </source>
</reference>
<protein>
    <submittedName>
        <fullName evidence="1">Uncharacterized protein</fullName>
    </submittedName>
</protein>
<accession>A0A0G4MPE2</accession>
<feature type="non-terminal residue" evidence="1">
    <location>
        <position position="104"/>
    </location>
</feature>
<evidence type="ECO:0000313" key="2">
    <source>
        <dbReference type="Proteomes" id="UP000044602"/>
    </source>
</evidence>
<dbReference type="Proteomes" id="UP000044602">
    <property type="component" value="Unassembled WGS sequence"/>
</dbReference>